<sequence>MIPMVPVAMSGMAAMHLVAGMVLALLAVPARAVFVMLMPVVPHGASLAGLMIRLVDFGFSSASLLMRNVVLGVMVVAFNHVRSLSVEVIVKYFRVRRAERYPSSV</sequence>
<evidence type="ECO:0000313" key="3">
    <source>
        <dbReference type="Proteomes" id="UP000186292"/>
    </source>
</evidence>
<dbReference type="Proteomes" id="UP000186292">
    <property type="component" value="Unassembled WGS sequence"/>
</dbReference>
<dbReference type="AlphaFoldDB" id="A0A1N7K8E8"/>
<keyword evidence="1" id="KW-0812">Transmembrane</keyword>
<name>A0A1N7K8E8_9CORY</name>
<gene>
    <name evidence="2" type="ORF">SAMN05444817_11543</name>
</gene>
<protein>
    <submittedName>
        <fullName evidence="2">Uncharacterized protein</fullName>
    </submittedName>
</protein>
<dbReference type="STRING" id="1161099.SAMN05444817_11543"/>
<dbReference type="EMBL" id="FTOF01000015">
    <property type="protein sequence ID" value="SIS57813.1"/>
    <property type="molecule type" value="Genomic_DNA"/>
</dbReference>
<keyword evidence="1" id="KW-0472">Membrane</keyword>
<accession>A0A1N7K8E8</accession>
<organism evidence="2 3">
    <name type="scientific">Corynebacterium appendicis CIP 107643</name>
    <dbReference type="NCBI Taxonomy" id="1161099"/>
    <lineage>
        <taxon>Bacteria</taxon>
        <taxon>Bacillati</taxon>
        <taxon>Actinomycetota</taxon>
        <taxon>Actinomycetes</taxon>
        <taxon>Mycobacteriales</taxon>
        <taxon>Corynebacteriaceae</taxon>
        <taxon>Corynebacterium</taxon>
    </lineage>
</organism>
<feature type="transmembrane region" description="Helical" evidence="1">
    <location>
        <begin position="69"/>
        <end position="90"/>
    </location>
</feature>
<proteinExistence type="predicted"/>
<keyword evidence="3" id="KW-1185">Reference proteome</keyword>
<keyword evidence="1" id="KW-1133">Transmembrane helix</keyword>
<evidence type="ECO:0000313" key="2">
    <source>
        <dbReference type="EMBL" id="SIS57813.1"/>
    </source>
</evidence>
<reference evidence="3" key="1">
    <citation type="submission" date="2017-01" db="EMBL/GenBank/DDBJ databases">
        <authorList>
            <person name="Varghese N."/>
            <person name="Submissions S."/>
        </authorList>
    </citation>
    <scope>NUCLEOTIDE SEQUENCE [LARGE SCALE GENOMIC DNA]</scope>
    <source>
        <strain evidence="3">DSM 44531</strain>
    </source>
</reference>
<evidence type="ECO:0000256" key="1">
    <source>
        <dbReference type="SAM" id="Phobius"/>
    </source>
</evidence>